<accession>A0A0M0KL10</accession>
<sequence length="177" mass="19977">MNKKRLTTIVVLIAVVASVIIILTQNNLEVGNGKGMLAEDFTLPLYEESQSRSLSDYRGDVVILNVWASWCEPCRKEMPALMELQSDYESEDVSIVTVNMQTFERTVNDAGEFIEELGITLPVFLDEEGEFADAYQVQHLPMTYVLDREGIINEVILGEVTYEQLEQLIVPLLEKAS</sequence>
<proteinExistence type="predicted"/>
<dbReference type="Gene3D" id="3.40.30.10">
    <property type="entry name" value="Glutaredoxin"/>
    <property type="match status" value="1"/>
</dbReference>
<dbReference type="EMBL" id="LILD01000001">
    <property type="protein sequence ID" value="KOO39465.1"/>
    <property type="molecule type" value="Genomic_DNA"/>
</dbReference>
<keyword evidence="2" id="KW-0812">Transmembrane</keyword>
<gene>
    <name evidence="4" type="ORF">AMD02_11855</name>
</gene>
<keyword evidence="2" id="KW-1133">Transmembrane helix</keyword>
<dbReference type="InterPro" id="IPR050553">
    <property type="entry name" value="Thioredoxin_ResA/DsbE_sf"/>
</dbReference>
<dbReference type="PANTHER" id="PTHR42852:SF13">
    <property type="entry name" value="PROTEIN DIPZ"/>
    <property type="match status" value="1"/>
</dbReference>
<protein>
    <submittedName>
        <fullName evidence="4">Thioredoxin</fullName>
    </submittedName>
</protein>
<dbReference type="RefSeq" id="WP_010897687.1">
    <property type="nucleotide sequence ID" value="NZ_CP040441.1"/>
</dbReference>
<dbReference type="InterPro" id="IPR017937">
    <property type="entry name" value="Thioredoxin_CS"/>
</dbReference>
<keyword evidence="2" id="KW-0472">Membrane</keyword>
<dbReference type="InterPro" id="IPR000866">
    <property type="entry name" value="AhpC/TSA"/>
</dbReference>
<dbReference type="PANTHER" id="PTHR42852">
    <property type="entry name" value="THIOL:DISULFIDE INTERCHANGE PROTEIN DSBE"/>
    <property type="match status" value="1"/>
</dbReference>
<evidence type="ECO:0000256" key="2">
    <source>
        <dbReference type="SAM" id="Phobius"/>
    </source>
</evidence>
<dbReference type="PROSITE" id="PS51352">
    <property type="entry name" value="THIOREDOXIN_2"/>
    <property type="match status" value="1"/>
</dbReference>
<evidence type="ECO:0000256" key="1">
    <source>
        <dbReference type="ARBA" id="ARBA00023157"/>
    </source>
</evidence>
<keyword evidence="1" id="KW-1015">Disulfide bond</keyword>
<dbReference type="InterPro" id="IPR013766">
    <property type="entry name" value="Thioredoxin_domain"/>
</dbReference>
<name>A0A0M0KL10_ALKHA</name>
<reference evidence="4" key="1">
    <citation type="submission" date="2015-08" db="EMBL/GenBank/DDBJ databases">
        <title>Complete DNA Sequence of Pseudomonas syringae pv. actinidiae, the Causal Agent of Kiwifruit Canker Disease.</title>
        <authorList>
            <person name="Rikkerink E.H.A."/>
            <person name="Fineran P.C."/>
        </authorList>
    </citation>
    <scope>NUCLEOTIDE SEQUENCE</scope>
    <source>
        <strain evidence="4">DSM 13666</strain>
    </source>
</reference>
<dbReference type="GO" id="GO:0016209">
    <property type="term" value="F:antioxidant activity"/>
    <property type="evidence" value="ECO:0007669"/>
    <property type="project" value="InterPro"/>
</dbReference>
<dbReference type="PATRIC" id="fig|136160.3.peg.2787"/>
<dbReference type="Pfam" id="PF00578">
    <property type="entry name" value="AhpC-TSA"/>
    <property type="match status" value="1"/>
</dbReference>
<dbReference type="GeneID" id="87597144"/>
<feature type="transmembrane region" description="Helical" evidence="2">
    <location>
        <begin position="6"/>
        <end position="24"/>
    </location>
</feature>
<feature type="domain" description="Thioredoxin" evidence="3">
    <location>
        <begin position="32"/>
        <end position="174"/>
    </location>
</feature>
<dbReference type="SUPFAM" id="SSF52833">
    <property type="entry name" value="Thioredoxin-like"/>
    <property type="match status" value="1"/>
</dbReference>
<evidence type="ECO:0000259" key="3">
    <source>
        <dbReference type="PROSITE" id="PS51352"/>
    </source>
</evidence>
<dbReference type="AlphaFoldDB" id="A0A0M0KL10"/>
<dbReference type="OMA" id="IIRWPLI"/>
<dbReference type="PROSITE" id="PS00194">
    <property type="entry name" value="THIOREDOXIN_1"/>
    <property type="match status" value="1"/>
</dbReference>
<evidence type="ECO:0000313" key="4">
    <source>
        <dbReference type="EMBL" id="KOO39465.1"/>
    </source>
</evidence>
<dbReference type="InterPro" id="IPR036249">
    <property type="entry name" value="Thioredoxin-like_sf"/>
</dbReference>
<dbReference type="GO" id="GO:0016491">
    <property type="term" value="F:oxidoreductase activity"/>
    <property type="evidence" value="ECO:0007669"/>
    <property type="project" value="InterPro"/>
</dbReference>
<comment type="caution">
    <text evidence="4">The sequence shown here is derived from an EMBL/GenBank/DDBJ whole genome shotgun (WGS) entry which is preliminary data.</text>
</comment>
<organism evidence="4">
    <name type="scientific">Halalkalibacterium halodurans</name>
    <name type="common">Bacillus halodurans</name>
    <dbReference type="NCBI Taxonomy" id="86665"/>
    <lineage>
        <taxon>Bacteria</taxon>
        <taxon>Bacillati</taxon>
        <taxon>Bacillota</taxon>
        <taxon>Bacilli</taxon>
        <taxon>Bacillales</taxon>
        <taxon>Bacillaceae</taxon>
        <taxon>Halalkalibacterium (ex Joshi et al. 2022)</taxon>
    </lineage>
</organism>
<dbReference type="CDD" id="cd02966">
    <property type="entry name" value="TlpA_like_family"/>
    <property type="match status" value="1"/>
</dbReference>